<reference evidence="2 3" key="1">
    <citation type="submission" date="2022-06" db="EMBL/GenBank/DDBJ databases">
        <title>Mesorhizobium sp. strain RP14 Genome sequencing and assembly.</title>
        <authorList>
            <person name="Kim I."/>
        </authorList>
    </citation>
    <scope>NUCLEOTIDE SEQUENCE [LARGE SCALE GENOMIC DNA]</scope>
    <source>
        <strain evidence="3">RP14(2022)</strain>
    </source>
</reference>
<gene>
    <name evidence="2" type="primary">sufD</name>
    <name evidence="2" type="ORF">NGM99_02925</name>
</gene>
<dbReference type="InterPro" id="IPR037284">
    <property type="entry name" value="SUF_FeS_clus_asmbl_SufBD_sf"/>
</dbReference>
<evidence type="ECO:0000259" key="1">
    <source>
        <dbReference type="Pfam" id="PF01458"/>
    </source>
</evidence>
<dbReference type="InterPro" id="IPR055346">
    <property type="entry name" value="Fe-S_cluster_assembly_SufBD"/>
</dbReference>
<keyword evidence="3" id="KW-1185">Reference proteome</keyword>
<protein>
    <submittedName>
        <fullName evidence="2">Fe-S cluster assembly protein SufD</fullName>
    </submittedName>
</protein>
<dbReference type="PANTHER" id="PTHR43575">
    <property type="entry name" value="PROTEIN ABCI7, CHLOROPLASTIC"/>
    <property type="match status" value="1"/>
</dbReference>
<dbReference type="InterPro" id="IPR011542">
    <property type="entry name" value="SUF_FeS_clus_asmbl_SufD"/>
</dbReference>
<comment type="caution">
    <text evidence="2">The sequence shown here is derived from an EMBL/GenBank/DDBJ whole genome shotgun (WGS) entry which is preliminary data.</text>
</comment>
<dbReference type="NCBIfam" id="TIGR01981">
    <property type="entry name" value="sufD"/>
    <property type="match status" value="1"/>
</dbReference>
<dbReference type="InterPro" id="IPR000825">
    <property type="entry name" value="SUF_FeS_clus_asmbl_SufBD_core"/>
</dbReference>
<organism evidence="2 3">
    <name type="scientific">Mesorhizobium liriopis</name>
    <dbReference type="NCBI Taxonomy" id="2953882"/>
    <lineage>
        <taxon>Bacteria</taxon>
        <taxon>Pseudomonadati</taxon>
        <taxon>Pseudomonadota</taxon>
        <taxon>Alphaproteobacteria</taxon>
        <taxon>Hyphomicrobiales</taxon>
        <taxon>Phyllobacteriaceae</taxon>
        <taxon>Mesorhizobium</taxon>
    </lineage>
</organism>
<evidence type="ECO:0000313" key="3">
    <source>
        <dbReference type="Proteomes" id="UP001205906"/>
    </source>
</evidence>
<dbReference type="EMBL" id="JAMXQS010000001">
    <property type="protein sequence ID" value="MCO6048741.1"/>
    <property type="molecule type" value="Genomic_DNA"/>
</dbReference>
<dbReference type="RefSeq" id="WP_252815859.1">
    <property type="nucleotide sequence ID" value="NZ_JAMXQS010000001.1"/>
</dbReference>
<dbReference type="PANTHER" id="PTHR43575:SF1">
    <property type="entry name" value="PROTEIN ABCI7, CHLOROPLASTIC"/>
    <property type="match status" value="1"/>
</dbReference>
<accession>A0ABT1C464</accession>
<feature type="domain" description="SUF system FeS cluster assembly SufBD core" evidence="1">
    <location>
        <begin position="184"/>
        <end position="408"/>
    </location>
</feature>
<dbReference type="SUPFAM" id="SSF101960">
    <property type="entry name" value="Stabilizer of iron transporter SufD"/>
    <property type="match status" value="1"/>
</dbReference>
<evidence type="ECO:0000313" key="2">
    <source>
        <dbReference type="EMBL" id="MCO6048741.1"/>
    </source>
</evidence>
<sequence>MPGSSARPREENAMNIHPTIQKRTPAEDALVASFEDRFSRLPGDPEVSVKRDAAIEQLKAGLPTRHVEAWHYTDLRRLLTHVPESTAAKGGAVAVEPLLDGSVVTALFDGVHARRLPTLDGVKFEAVADKLSDGSLAPALGASGDDDAVGALNTALVGDGVFVDVSENTSLEVPIEIQNIHTGGQTHTRNAVRVGNGASAIVIERQTGTNPALVSHVSNLSVGDGAEVTWVIVQEQPDTVTHLAQFNAYIGANAKLTLFVMNAGGKLVRQEIKVKTVGEGSDFQLRGVNLLAGDTHSDTTMVLDHAVPHCGSRELVRNVVTGKARGVFQGRINVHQIAQKTDAKMACNTLLLSDDAEFLTKPELEIFADDVACGHGATVTEIDRNHLFYLMARGVPEKEGRGMLVKAFLAEVIEELEHPALVEALEAKLDEWFRVNV</sequence>
<name>A0ABT1C464_9HYPH</name>
<dbReference type="Pfam" id="PF01458">
    <property type="entry name" value="SUFBD_core"/>
    <property type="match status" value="1"/>
</dbReference>
<proteinExistence type="predicted"/>
<dbReference type="Proteomes" id="UP001205906">
    <property type="component" value="Unassembled WGS sequence"/>
</dbReference>